<dbReference type="AlphaFoldDB" id="X1BJU6"/>
<proteinExistence type="predicted"/>
<gene>
    <name evidence="1" type="ORF">S01H4_23902</name>
</gene>
<evidence type="ECO:0000313" key="1">
    <source>
        <dbReference type="EMBL" id="GAG81447.1"/>
    </source>
</evidence>
<organism evidence="1">
    <name type="scientific">marine sediment metagenome</name>
    <dbReference type="NCBI Taxonomy" id="412755"/>
    <lineage>
        <taxon>unclassified sequences</taxon>
        <taxon>metagenomes</taxon>
        <taxon>ecological metagenomes</taxon>
    </lineage>
</organism>
<comment type="caution">
    <text evidence="1">The sequence shown here is derived from an EMBL/GenBank/DDBJ whole genome shotgun (WGS) entry which is preliminary data.</text>
</comment>
<protein>
    <submittedName>
        <fullName evidence="1">Uncharacterized protein</fullName>
    </submittedName>
</protein>
<dbReference type="EMBL" id="BART01011154">
    <property type="protein sequence ID" value="GAG81447.1"/>
    <property type="molecule type" value="Genomic_DNA"/>
</dbReference>
<reference evidence="1" key="1">
    <citation type="journal article" date="2014" name="Front. Microbiol.">
        <title>High frequency of phylogenetically diverse reductive dehalogenase-homologous genes in deep subseafloor sedimentary metagenomes.</title>
        <authorList>
            <person name="Kawai M."/>
            <person name="Futagami T."/>
            <person name="Toyoda A."/>
            <person name="Takaki Y."/>
            <person name="Nishi S."/>
            <person name="Hori S."/>
            <person name="Arai W."/>
            <person name="Tsubouchi T."/>
            <person name="Morono Y."/>
            <person name="Uchiyama I."/>
            <person name="Ito T."/>
            <person name="Fujiyama A."/>
            <person name="Inagaki F."/>
            <person name="Takami H."/>
        </authorList>
    </citation>
    <scope>NUCLEOTIDE SEQUENCE</scope>
    <source>
        <strain evidence="1">Expedition CK06-06</strain>
    </source>
</reference>
<name>X1BJU6_9ZZZZ</name>
<sequence length="35" mass="4092">IKFSQIGQKFLQDDGNTIYLLTCRTGRAPDADRYW</sequence>
<accession>X1BJU6</accession>
<feature type="non-terminal residue" evidence="1">
    <location>
        <position position="1"/>
    </location>
</feature>